<evidence type="ECO:0000313" key="3">
    <source>
        <dbReference type="Proteomes" id="UP000076738"/>
    </source>
</evidence>
<organism evidence="2 3">
    <name type="scientific">Calocera viscosa (strain TUFC12733)</name>
    <dbReference type="NCBI Taxonomy" id="1330018"/>
    <lineage>
        <taxon>Eukaryota</taxon>
        <taxon>Fungi</taxon>
        <taxon>Dikarya</taxon>
        <taxon>Basidiomycota</taxon>
        <taxon>Agaricomycotina</taxon>
        <taxon>Dacrymycetes</taxon>
        <taxon>Dacrymycetales</taxon>
        <taxon>Dacrymycetaceae</taxon>
        <taxon>Calocera</taxon>
    </lineage>
</organism>
<evidence type="ECO:0000256" key="1">
    <source>
        <dbReference type="SAM" id="MobiDB-lite"/>
    </source>
</evidence>
<protein>
    <recommendedName>
        <fullName evidence="4">F-box domain-containing protein</fullName>
    </recommendedName>
</protein>
<gene>
    <name evidence="2" type="ORF">CALVIDRAFT_559650</name>
</gene>
<dbReference type="OrthoDB" id="10487346at2759"/>
<reference evidence="2 3" key="1">
    <citation type="journal article" date="2016" name="Mol. Biol. Evol.">
        <title>Comparative Genomics of Early-Diverging Mushroom-Forming Fungi Provides Insights into the Origins of Lignocellulose Decay Capabilities.</title>
        <authorList>
            <person name="Nagy L.G."/>
            <person name="Riley R."/>
            <person name="Tritt A."/>
            <person name="Adam C."/>
            <person name="Daum C."/>
            <person name="Floudas D."/>
            <person name="Sun H."/>
            <person name="Yadav J.S."/>
            <person name="Pangilinan J."/>
            <person name="Larsson K.H."/>
            <person name="Matsuura K."/>
            <person name="Barry K."/>
            <person name="Labutti K."/>
            <person name="Kuo R."/>
            <person name="Ohm R.A."/>
            <person name="Bhattacharya S.S."/>
            <person name="Shirouzu T."/>
            <person name="Yoshinaga Y."/>
            <person name="Martin F.M."/>
            <person name="Grigoriev I.V."/>
            <person name="Hibbett D.S."/>
        </authorList>
    </citation>
    <scope>NUCLEOTIDE SEQUENCE [LARGE SCALE GENOMIC DNA]</scope>
    <source>
        <strain evidence="2 3">TUFC12733</strain>
    </source>
</reference>
<feature type="region of interest" description="Disordered" evidence="1">
    <location>
        <begin position="218"/>
        <end position="237"/>
    </location>
</feature>
<sequence length="237" mass="26937">MKTLRNVTISASVFEEKHHHMIPLDVRQLAVLIVQSNHTLRDIRIKIEREDKYTFSDFAPLYECGGLRHLELGIGGEFEDIEDVHFQQMAQSWPDLHFLAIVTEIWRDDYSVDLDQIDPAELTSVSLDVLQFFLHHCPKLNNLRLTCIGAPHTSYPTVPIQVDSGHGPLCLDLGGLSEEVAESAAVARFLYALYQDREIRFLGKTAYAKDVQKVLDHQRESQRDLQGDSIDDVPESG</sequence>
<name>A0A167SF87_CALVF</name>
<keyword evidence="3" id="KW-1185">Reference proteome</keyword>
<dbReference type="AlphaFoldDB" id="A0A167SF87"/>
<accession>A0A167SF87</accession>
<proteinExistence type="predicted"/>
<evidence type="ECO:0000313" key="2">
    <source>
        <dbReference type="EMBL" id="KZP01862.1"/>
    </source>
</evidence>
<evidence type="ECO:0008006" key="4">
    <source>
        <dbReference type="Google" id="ProtNLM"/>
    </source>
</evidence>
<dbReference type="EMBL" id="KV417266">
    <property type="protein sequence ID" value="KZP01862.1"/>
    <property type="molecule type" value="Genomic_DNA"/>
</dbReference>
<dbReference type="Proteomes" id="UP000076738">
    <property type="component" value="Unassembled WGS sequence"/>
</dbReference>